<dbReference type="InterPro" id="IPR027417">
    <property type="entry name" value="P-loop_NTPase"/>
</dbReference>
<keyword evidence="1" id="KW-0067">ATP-binding</keyword>
<reference evidence="1" key="1">
    <citation type="submission" date="2020-04" db="EMBL/GenBank/DDBJ databases">
        <authorList>
            <person name="Alioto T."/>
            <person name="Alioto T."/>
            <person name="Gomez Garrido J."/>
        </authorList>
    </citation>
    <scope>NUCLEOTIDE SEQUENCE</scope>
    <source>
        <strain evidence="1">A484AB</strain>
    </source>
</reference>
<keyword evidence="1" id="KW-0378">Hydrolase</keyword>
<keyword evidence="1" id="KW-0347">Helicase</keyword>
<gene>
    <name evidence="1" type="ORF">PACLA_8A036169</name>
</gene>
<name>A0A7D9IB05_PARCT</name>
<proteinExistence type="predicted"/>
<dbReference type="OrthoDB" id="2499463at2759"/>
<sequence>MVENKSLRFIVDEAHCIDMWGQNGRPSYAKLGNLKQFGRPIAAIYKNCKNLTKQRIVKNLGLVDRGCGSSIKM</sequence>
<evidence type="ECO:0000313" key="2">
    <source>
        <dbReference type="Proteomes" id="UP001152795"/>
    </source>
</evidence>
<dbReference type="Proteomes" id="UP001152795">
    <property type="component" value="Unassembled WGS sequence"/>
</dbReference>
<protein>
    <submittedName>
        <fullName evidence="1">ATP-dependent DEAD H DNA helicase recQ</fullName>
    </submittedName>
</protein>
<organism evidence="1 2">
    <name type="scientific">Paramuricea clavata</name>
    <name type="common">Red gorgonian</name>
    <name type="synonym">Violescent sea-whip</name>
    <dbReference type="NCBI Taxonomy" id="317549"/>
    <lineage>
        <taxon>Eukaryota</taxon>
        <taxon>Metazoa</taxon>
        <taxon>Cnidaria</taxon>
        <taxon>Anthozoa</taxon>
        <taxon>Octocorallia</taxon>
        <taxon>Malacalcyonacea</taxon>
        <taxon>Plexauridae</taxon>
        <taxon>Paramuricea</taxon>
    </lineage>
</organism>
<keyword evidence="1" id="KW-0547">Nucleotide-binding</keyword>
<dbReference type="AlphaFoldDB" id="A0A7D9IB05"/>
<dbReference type="GO" id="GO:0004386">
    <property type="term" value="F:helicase activity"/>
    <property type="evidence" value="ECO:0007669"/>
    <property type="project" value="UniProtKB-KW"/>
</dbReference>
<evidence type="ECO:0000313" key="1">
    <source>
        <dbReference type="EMBL" id="CAB4002658.1"/>
    </source>
</evidence>
<dbReference type="Gene3D" id="3.40.50.300">
    <property type="entry name" value="P-loop containing nucleotide triphosphate hydrolases"/>
    <property type="match status" value="1"/>
</dbReference>
<accession>A0A7D9IB05</accession>
<keyword evidence="2" id="KW-1185">Reference proteome</keyword>
<dbReference type="EMBL" id="CACRXK020004412">
    <property type="protein sequence ID" value="CAB4002658.1"/>
    <property type="molecule type" value="Genomic_DNA"/>
</dbReference>
<comment type="caution">
    <text evidence="1">The sequence shown here is derived from an EMBL/GenBank/DDBJ whole genome shotgun (WGS) entry which is preliminary data.</text>
</comment>